<accession>A0A443N3A4</accession>
<comment type="caution">
    <text evidence="1">The sequence shown here is derived from an EMBL/GenBank/DDBJ whole genome shotgun (WGS) entry which is preliminary data.</text>
</comment>
<dbReference type="EMBL" id="QPKB01000001">
    <property type="protein sequence ID" value="RWR72980.1"/>
    <property type="molecule type" value="Genomic_DNA"/>
</dbReference>
<gene>
    <name evidence="1" type="ORF">CKAN_00122900</name>
</gene>
<evidence type="ECO:0000313" key="1">
    <source>
        <dbReference type="EMBL" id="RWR72980.1"/>
    </source>
</evidence>
<protein>
    <submittedName>
        <fullName evidence="1">Uncharacterized protein</fullName>
    </submittedName>
</protein>
<dbReference type="Proteomes" id="UP000283530">
    <property type="component" value="Unassembled WGS sequence"/>
</dbReference>
<dbReference type="PANTHER" id="PTHR36730:SF1">
    <property type="entry name" value="CATHEPSIN PROPEPTIDE INHIBITOR DOMAIN-CONTAINING PROTEIN"/>
    <property type="match status" value="1"/>
</dbReference>
<dbReference type="OrthoDB" id="2019425at2759"/>
<name>A0A443N3A4_9MAGN</name>
<keyword evidence="2" id="KW-1185">Reference proteome</keyword>
<sequence>MFSSSTPLFADNFLLHSTNIRASERLKTSQKKVKLKAHDNLTCIAQSSTPSTLSSFSTAALHKSIPLAASIAILLWSNPAGAGILSGSTGLESMPGPQLPQIDFLNRWNDENQKKYAEFDSRFKSSQVLKDLLEKSKLNKEKNRQAILDKYCIRGAEWGVGDCSTQGMTEEDKESFISMLKKKAGTE</sequence>
<dbReference type="PANTHER" id="PTHR36730">
    <property type="entry name" value="OS03G0210700 PROTEIN"/>
    <property type="match status" value="1"/>
</dbReference>
<organism evidence="1 2">
    <name type="scientific">Cinnamomum micranthum f. kanehirae</name>
    <dbReference type="NCBI Taxonomy" id="337451"/>
    <lineage>
        <taxon>Eukaryota</taxon>
        <taxon>Viridiplantae</taxon>
        <taxon>Streptophyta</taxon>
        <taxon>Embryophyta</taxon>
        <taxon>Tracheophyta</taxon>
        <taxon>Spermatophyta</taxon>
        <taxon>Magnoliopsida</taxon>
        <taxon>Magnoliidae</taxon>
        <taxon>Laurales</taxon>
        <taxon>Lauraceae</taxon>
        <taxon>Cinnamomum</taxon>
    </lineage>
</organism>
<evidence type="ECO:0000313" key="2">
    <source>
        <dbReference type="Proteomes" id="UP000283530"/>
    </source>
</evidence>
<proteinExistence type="predicted"/>
<reference evidence="1 2" key="1">
    <citation type="journal article" date="2019" name="Nat. Plants">
        <title>Stout camphor tree genome fills gaps in understanding of flowering plant genome evolution.</title>
        <authorList>
            <person name="Chaw S.M."/>
            <person name="Liu Y.C."/>
            <person name="Wu Y.W."/>
            <person name="Wang H.Y."/>
            <person name="Lin C.I."/>
            <person name="Wu C.S."/>
            <person name="Ke H.M."/>
            <person name="Chang L.Y."/>
            <person name="Hsu C.Y."/>
            <person name="Yang H.T."/>
            <person name="Sudianto E."/>
            <person name="Hsu M.H."/>
            <person name="Wu K.P."/>
            <person name="Wang L.N."/>
            <person name="Leebens-Mack J.H."/>
            <person name="Tsai I.J."/>
        </authorList>
    </citation>
    <scope>NUCLEOTIDE SEQUENCE [LARGE SCALE GENOMIC DNA]</scope>
    <source>
        <strain evidence="2">cv. Chaw 1501</strain>
        <tissue evidence="1">Young leaves</tissue>
    </source>
</reference>
<dbReference type="AlphaFoldDB" id="A0A443N3A4"/>